<feature type="compositionally biased region" description="Basic residues" evidence="1">
    <location>
        <begin position="902"/>
        <end position="915"/>
    </location>
</feature>
<gene>
    <name evidence="2" type="ORF">SPRG_01824</name>
</gene>
<name>A0A067D1U5_SAPPC</name>
<feature type="region of interest" description="Disordered" evidence="1">
    <location>
        <begin position="887"/>
        <end position="915"/>
    </location>
</feature>
<dbReference type="AlphaFoldDB" id="A0A067D1U5"/>
<accession>A0A067D1U5</accession>
<dbReference type="OMA" id="LVENDWA"/>
<evidence type="ECO:0000313" key="3">
    <source>
        <dbReference type="Proteomes" id="UP000030745"/>
    </source>
</evidence>
<dbReference type="VEuPathDB" id="FungiDB:SPRG_01824"/>
<organism evidence="2 3">
    <name type="scientific">Saprolegnia parasitica (strain CBS 223.65)</name>
    <dbReference type="NCBI Taxonomy" id="695850"/>
    <lineage>
        <taxon>Eukaryota</taxon>
        <taxon>Sar</taxon>
        <taxon>Stramenopiles</taxon>
        <taxon>Oomycota</taxon>
        <taxon>Saprolegniomycetes</taxon>
        <taxon>Saprolegniales</taxon>
        <taxon>Saprolegniaceae</taxon>
        <taxon>Saprolegnia</taxon>
    </lineage>
</organism>
<dbReference type="GeneID" id="24124404"/>
<evidence type="ECO:0000256" key="1">
    <source>
        <dbReference type="SAM" id="MobiDB-lite"/>
    </source>
</evidence>
<keyword evidence="3" id="KW-1185">Reference proteome</keyword>
<proteinExistence type="predicted"/>
<dbReference type="OrthoDB" id="67961at2759"/>
<dbReference type="Proteomes" id="UP000030745">
    <property type="component" value="Unassembled WGS sequence"/>
</dbReference>
<reference evidence="2 3" key="1">
    <citation type="journal article" date="2013" name="PLoS Genet.">
        <title>Distinctive expansion of potential virulence genes in the genome of the oomycete fish pathogen Saprolegnia parasitica.</title>
        <authorList>
            <person name="Jiang R.H."/>
            <person name="de Bruijn I."/>
            <person name="Haas B.J."/>
            <person name="Belmonte R."/>
            <person name="Lobach L."/>
            <person name="Christie J."/>
            <person name="van den Ackerveken G."/>
            <person name="Bottin A."/>
            <person name="Bulone V."/>
            <person name="Diaz-Moreno S.M."/>
            <person name="Dumas B."/>
            <person name="Fan L."/>
            <person name="Gaulin E."/>
            <person name="Govers F."/>
            <person name="Grenville-Briggs L.J."/>
            <person name="Horner N.R."/>
            <person name="Levin J.Z."/>
            <person name="Mammella M."/>
            <person name="Meijer H.J."/>
            <person name="Morris P."/>
            <person name="Nusbaum C."/>
            <person name="Oome S."/>
            <person name="Phillips A.J."/>
            <person name="van Rooyen D."/>
            <person name="Rzeszutek E."/>
            <person name="Saraiva M."/>
            <person name="Secombes C.J."/>
            <person name="Seidl M.F."/>
            <person name="Snel B."/>
            <person name="Stassen J.H."/>
            <person name="Sykes S."/>
            <person name="Tripathy S."/>
            <person name="van den Berg H."/>
            <person name="Vega-Arreguin J.C."/>
            <person name="Wawra S."/>
            <person name="Young S.K."/>
            <person name="Zeng Q."/>
            <person name="Dieguez-Uribeondo J."/>
            <person name="Russ C."/>
            <person name="Tyler B.M."/>
            <person name="van West P."/>
        </authorList>
    </citation>
    <scope>NUCLEOTIDE SEQUENCE [LARGE SCALE GENOMIC DNA]</scope>
    <source>
        <strain evidence="2 3">CBS 223.65</strain>
    </source>
</reference>
<feature type="compositionally biased region" description="Basic and acidic residues" evidence="1">
    <location>
        <begin position="583"/>
        <end position="600"/>
    </location>
</feature>
<sequence length="943" mass="105185">MHCKARTEIDCGSPQEKAARWAGHEVKPTRNTANIQVRTRDGMAEGRAFRADLTRDDWDFHGYDFKELEAIYASVLRRRAKRGVKSIRNPRGYYLLASRYARKDPLPLHVIEPKPKVMASPSKKISSFAEAYVDPNILEYIRCEWWPLAHFNPILFKRNHNIPITKDDYIRFSAKLFRGLLPDIGFPEVLHLVENDWAIDLLVGASATTPFPSLMDIHPFTISLLDLATACTAGALDTIFLFLQEAKIKFRLAHEFAEIPKLHYAELSAPDETTSLDPNAVLVDHGKTYTHSVAPNAFATAPSHHIALFPTKLPLIVLCLALDMTSRLDLVVRAVDSSAASQDEVWKVENIPAALVVYKPSEADITSLQFETLRVRVLPAASSSTETTYHVTCVLQEPAALEFQTDFYGSVAAKRVRVFAFNHVQPNLAQLSLSVEPTSAKTSAVFGCIYLVKHDVTGVASYRYQSHAILHGTERTYALASAPMTGLFYAVLFSTIELRFLLSYGDTAPQPAMSVTAVQRPAMAVTTTEASTVASETVAGQRTRDVRMATGPLPDIFEGTQIDVRARPSSSLRSKIYSSRLHSRQEAQAKLADARRDHVQESTPRAHAAPQRPRTANDRPKQRGADRDVNHDAVALRSYFAHMATTQPTLAELRARAAEKEARLHTLQNLKGQFDIVYSDDELFKQLARAPDAKLVLEHGVFSAEEYQSTATYLGDLVDGSHVKVALQEKHNTTLERYVASPTKAFESPDEVGDEHHSLVHENLLRFPPRVCSPRHRKHAAPMVLPKQLLASDLPWQPIWQVHIETRDAVGPRKPSPPKSPLKTARNDVVETPCTPMEIPIVDEFSLLTSILAQKSDPEPIEAPLPETVAEPEPSALQYPELVIPDWKDHPSASAHPPRLNKQAKTRQRSRHKSLIQKLPWSRLYATESTAVMRSAWEAAPKS</sequence>
<feature type="compositionally biased region" description="Basic and acidic residues" evidence="1">
    <location>
        <begin position="615"/>
        <end position="628"/>
    </location>
</feature>
<dbReference type="EMBL" id="KK583193">
    <property type="protein sequence ID" value="KDO33007.1"/>
    <property type="molecule type" value="Genomic_DNA"/>
</dbReference>
<protein>
    <submittedName>
        <fullName evidence="2">Uncharacterized protein</fullName>
    </submittedName>
</protein>
<evidence type="ECO:0000313" key="2">
    <source>
        <dbReference type="EMBL" id="KDO33007.1"/>
    </source>
</evidence>
<dbReference type="RefSeq" id="XP_012195782.1">
    <property type="nucleotide sequence ID" value="XM_012340392.1"/>
</dbReference>
<dbReference type="KEGG" id="spar:SPRG_01824"/>
<feature type="region of interest" description="Disordered" evidence="1">
    <location>
        <begin position="575"/>
        <end position="628"/>
    </location>
</feature>